<evidence type="ECO:0000313" key="2">
    <source>
        <dbReference type="EMBL" id="OGX82687.1"/>
    </source>
</evidence>
<sequence length="615" mass="68807">MRKLLLTGLGALALLAGACNKTKPTTATATPGELTALFAGYWERQAPLFPLAATSQGDNRYNNRLVNDQTRAFRDSLAGLYQGYLGRLTKFDRKQLAGNDLVSYDILQYDLQTRLDGLKLGLAMGADFPNSWMIPFNQFGGLPLALGQFGAGTGAQPFKTVQDYDRWLGRVHGFPVWADSAIANFRAGMKAGVVLPKTLVVKMIPQIRSLQTTDATKSLFYGPITLLPGTFANADKTRLTAAYQKAILGELVPSYKKLGDFLEKEYLPKARATTGHGALPNGPAQYNFLVKNWTTTSRTPAEIHDIGLREVARIQSEMNAVRTRLVFHGDLKALLAYMKTDRRFFPYKTPEDVLNGFRAIQGRMQPNLKKLFGRTPKTPFEVRQTEAFRAASASAEYNQGTPDGSRPGIFYVPILDATQYRTPGMESLFLHEAIPGHHYQVSLQQENTALPKFRRFAWYGAMGEGWALYCESLGRELGLYKDPYEYLGALSQEMHRAIRLVIDTGMHSQNLTREQAIQYSLDNEATTKEAATAEVERYMAIPGQALSYKIGQLKIRELRNRARQQLGGGEHLREHRPGQYQNKYSLAAFHDELLKDGVMPLDILDQKMTRWADAQ</sequence>
<keyword evidence="1" id="KW-0732">Signal</keyword>
<dbReference type="PANTHER" id="PTHR33361">
    <property type="entry name" value="GLR0591 PROTEIN"/>
    <property type="match status" value="1"/>
</dbReference>
<dbReference type="AlphaFoldDB" id="A0A1G1SVQ3"/>
<dbReference type="PROSITE" id="PS51257">
    <property type="entry name" value="PROKAR_LIPOPROTEIN"/>
    <property type="match status" value="1"/>
</dbReference>
<feature type="chain" id="PRO_5009578416" description="DUF885 domain-containing protein" evidence="1">
    <location>
        <begin position="19"/>
        <end position="615"/>
    </location>
</feature>
<feature type="signal peptide" evidence="1">
    <location>
        <begin position="1"/>
        <end position="18"/>
    </location>
</feature>
<proteinExistence type="predicted"/>
<dbReference type="Pfam" id="PF05960">
    <property type="entry name" value="DUF885"/>
    <property type="match status" value="1"/>
</dbReference>
<name>A0A1G1SVQ3_9BACT</name>
<dbReference type="OrthoDB" id="9760040at2"/>
<dbReference type="Proteomes" id="UP000177506">
    <property type="component" value="Unassembled WGS sequence"/>
</dbReference>
<keyword evidence="3" id="KW-1185">Reference proteome</keyword>
<organism evidence="2 3">
    <name type="scientific">Hymenobacter coccineus</name>
    <dbReference type="NCBI Taxonomy" id="1908235"/>
    <lineage>
        <taxon>Bacteria</taxon>
        <taxon>Pseudomonadati</taxon>
        <taxon>Bacteroidota</taxon>
        <taxon>Cytophagia</taxon>
        <taxon>Cytophagales</taxon>
        <taxon>Hymenobacteraceae</taxon>
        <taxon>Hymenobacter</taxon>
    </lineage>
</organism>
<evidence type="ECO:0008006" key="4">
    <source>
        <dbReference type="Google" id="ProtNLM"/>
    </source>
</evidence>
<dbReference type="PANTHER" id="PTHR33361:SF16">
    <property type="entry name" value="DUF885 DOMAIN-CONTAINING PROTEIN"/>
    <property type="match status" value="1"/>
</dbReference>
<evidence type="ECO:0000256" key="1">
    <source>
        <dbReference type="SAM" id="SignalP"/>
    </source>
</evidence>
<accession>A0A1G1SVQ3</accession>
<protein>
    <recommendedName>
        <fullName evidence="4">DUF885 domain-containing protein</fullName>
    </recommendedName>
</protein>
<evidence type="ECO:0000313" key="3">
    <source>
        <dbReference type="Proteomes" id="UP000177506"/>
    </source>
</evidence>
<reference evidence="2 3" key="1">
    <citation type="submission" date="2016-08" db="EMBL/GenBank/DDBJ databases">
        <title>Hymenobacter coccineus sp. nov., Hymenobacter lapidarius sp. nov. and Hymenobacter glacialis sp. nov., isolated from Antarctic soil.</title>
        <authorList>
            <person name="Sedlacek I."/>
            <person name="Kralova S."/>
            <person name="Kyrova K."/>
            <person name="Maslanova I."/>
            <person name="Stankova E."/>
            <person name="Vrbovska V."/>
            <person name="Nemec M."/>
            <person name="Bartak M."/>
            <person name="Svec P."/>
            <person name="Busse H.-J."/>
            <person name="Pantucek R."/>
        </authorList>
    </citation>
    <scope>NUCLEOTIDE SEQUENCE [LARGE SCALE GENOMIC DNA]</scope>
    <source>
        <strain evidence="2 3">CCM 8649</strain>
    </source>
</reference>
<dbReference type="EMBL" id="MDZA01000427">
    <property type="protein sequence ID" value="OGX82687.1"/>
    <property type="molecule type" value="Genomic_DNA"/>
</dbReference>
<dbReference type="RefSeq" id="WP_070746440.1">
    <property type="nucleotide sequence ID" value="NZ_MDZA01000427.1"/>
</dbReference>
<comment type="caution">
    <text evidence="2">The sequence shown here is derived from an EMBL/GenBank/DDBJ whole genome shotgun (WGS) entry which is preliminary data.</text>
</comment>
<dbReference type="InterPro" id="IPR010281">
    <property type="entry name" value="DUF885"/>
</dbReference>
<gene>
    <name evidence="2" type="ORF">BEN49_13415</name>
</gene>